<protein>
    <recommendedName>
        <fullName evidence="5">Phosphatidylinositide phosphatase SAC2</fullName>
    </recommendedName>
</protein>
<dbReference type="PANTHER" id="PTHR45662">
    <property type="entry name" value="PHOSPHATIDYLINOSITIDE PHOSPHATASE SAC1"/>
    <property type="match status" value="1"/>
</dbReference>
<feature type="domain" description="HSac2" evidence="2">
    <location>
        <begin position="623"/>
        <end position="782"/>
    </location>
</feature>
<dbReference type="InterPro" id="IPR022158">
    <property type="entry name" value="Inositol_phosphatase"/>
</dbReference>
<dbReference type="GO" id="GO:0043812">
    <property type="term" value="F:phosphatidylinositol-4-phosphate phosphatase activity"/>
    <property type="evidence" value="ECO:0007669"/>
    <property type="project" value="TreeGrafter"/>
</dbReference>
<evidence type="ECO:0000259" key="2">
    <source>
        <dbReference type="PROSITE" id="PS51791"/>
    </source>
</evidence>
<dbReference type="GO" id="GO:2001135">
    <property type="term" value="P:regulation of endocytic recycling"/>
    <property type="evidence" value="ECO:0007669"/>
    <property type="project" value="TreeGrafter"/>
</dbReference>
<dbReference type="Pfam" id="PF12456">
    <property type="entry name" value="hSac2"/>
    <property type="match status" value="1"/>
</dbReference>
<dbReference type="EMBL" id="CAJPEV010000380">
    <property type="protein sequence ID" value="CAG0884671.1"/>
    <property type="molecule type" value="Genomic_DNA"/>
</dbReference>
<gene>
    <name evidence="3" type="ORF">DSTB1V02_LOCUS3113</name>
</gene>
<dbReference type="AlphaFoldDB" id="A0A7R8X5E2"/>
<dbReference type="PROSITE" id="PS51791">
    <property type="entry name" value="HSAC2"/>
    <property type="match status" value="1"/>
</dbReference>
<accession>A0A7R8X5E2</accession>
<dbReference type="Proteomes" id="UP000677054">
    <property type="component" value="Unassembled WGS sequence"/>
</dbReference>
<dbReference type="PANTHER" id="PTHR45662:SF8">
    <property type="entry name" value="PHOSPHATIDYLINOSITIDE PHOSPHATASE SAC2"/>
    <property type="match status" value="1"/>
</dbReference>
<keyword evidence="4" id="KW-1185">Reference proteome</keyword>
<evidence type="ECO:0008006" key="5">
    <source>
        <dbReference type="Google" id="ProtNLM"/>
    </source>
</evidence>
<dbReference type="InterPro" id="IPR002013">
    <property type="entry name" value="SAC_dom"/>
</dbReference>
<dbReference type="Pfam" id="PF02383">
    <property type="entry name" value="Syja_N"/>
    <property type="match status" value="1"/>
</dbReference>
<evidence type="ECO:0000259" key="1">
    <source>
        <dbReference type="PROSITE" id="PS50275"/>
    </source>
</evidence>
<proteinExistence type="predicted"/>
<dbReference type="OrthoDB" id="405996at2759"/>
<dbReference type="GO" id="GO:0005769">
    <property type="term" value="C:early endosome"/>
    <property type="evidence" value="ECO:0007669"/>
    <property type="project" value="TreeGrafter"/>
</dbReference>
<dbReference type="GO" id="GO:0045334">
    <property type="term" value="C:clathrin-coated endocytic vesicle"/>
    <property type="evidence" value="ECO:0007669"/>
    <property type="project" value="TreeGrafter"/>
</dbReference>
<dbReference type="InterPro" id="IPR034753">
    <property type="entry name" value="hSac2"/>
</dbReference>
<organism evidence="3">
    <name type="scientific">Darwinula stevensoni</name>
    <dbReference type="NCBI Taxonomy" id="69355"/>
    <lineage>
        <taxon>Eukaryota</taxon>
        <taxon>Metazoa</taxon>
        <taxon>Ecdysozoa</taxon>
        <taxon>Arthropoda</taxon>
        <taxon>Crustacea</taxon>
        <taxon>Oligostraca</taxon>
        <taxon>Ostracoda</taxon>
        <taxon>Podocopa</taxon>
        <taxon>Podocopida</taxon>
        <taxon>Darwinulocopina</taxon>
        <taxon>Darwinuloidea</taxon>
        <taxon>Darwinulidae</taxon>
        <taxon>Darwinula</taxon>
    </lineage>
</organism>
<dbReference type="GO" id="GO:0046856">
    <property type="term" value="P:phosphatidylinositol dephosphorylation"/>
    <property type="evidence" value="ECO:0007669"/>
    <property type="project" value="TreeGrafter"/>
</dbReference>
<name>A0A7R8X5E2_9CRUS</name>
<evidence type="ECO:0000313" key="4">
    <source>
        <dbReference type="Proteomes" id="UP000677054"/>
    </source>
</evidence>
<sequence length="787" mass="88554">MMIGPYEVLETEESIILTSKDEFLWCRKSNGKGKLCVTPAAQFASSVGDIHCHGHIYGVIGKITPPGESRPHLLVISQRSQVGTLTRVGDVYKVERVSSIPLTPNEFLDTSELLLDPCPKHHPCLAGDKRRAGNFKSFLDAPSQSALQFTIGAVKTATSTLRSATNQAALSVTSQMKPIEQGGREKEKITRRAWEELLKLLSEPDSLYYACNGLLSMNLLSQWESSKIEKGTLPFSWKGNENFFWNKYLAKDFLEAEDQDVSRWIIPLIMGYVEIQRLPLTQFGLFAPAAMSKLPDHISLALVSRRSRYRCGTRYRSRGVDESGHVSNYVETEQILTFGHHCLSLLQVRGSVPVFWSQPGYKYRPPPQLDKVSYPLLEHISTAMSNVGEEETQEAFRLHFERELALHRKVSIISLIEQTGRESIMADAFLKHILLFDHPDINYITFDFHELCRGLNFSSVSLLIEAVSDIMKEQGFTWIDRHGLVCAQNGIFRVNCMDCLDRTNVVQAAIAKTVLEWQLGKLGLLPPGGMLSTECQYLLQHMWANNGDSISRQYAGTNALKGDYTRTGERKIAGLMKDGMNSASRYYLSQFRDAYRQAAFDIIQGKPVLPDASVEKLSEEEPSSVIDRVRNLLADCQKQLLTDPMTVVGSWGLINADPVTGDMTEQDVDCILILTRNSYFVIMYEENADCIEEFECVPLEDIISIELGPLKPVGTSNFLRVRKTREPLLRINYLHLGEPGYFHQFRSSYLRFFNNTTVVIQSQEEKFGEFALISGMKGGCIFSGAAN</sequence>
<dbReference type="PROSITE" id="PS50275">
    <property type="entry name" value="SAC"/>
    <property type="match status" value="1"/>
</dbReference>
<feature type="domain" description="SAC" evidence="1">
    <location>
        <begin position="198"/>
        <end position="556"/>
    </location>
</feature>
<evidence type="ECO:0000313" key="3">
    <source>
        <dbReference type="EMBL" id="CAD7243180.1"/>
    </source>
</evidence>
<dbReference type="EMBL" id="LR899897">
    <property type="protein sequence ID" value="CAD7243180.1"/>
    <property type="molecule type" value="Genomic_DNA"/>
</dbReference>
<reference evidence="3" key="1">
    <citation type="submission" date="2020-11" db="EMBL/GenBank/DDBJ databases">
        <authorList>
            <person name="Tran Van P."/>
        </authorList>
    </citation>
    <scope>NUCLEOTIDE SEQUENCE</scope>
</reference>